<reference evidence="1 2" key="1">
    <citation type="journal article" date="2011" name="Proc. Natl. Acad. Sci. U.S.A.">
        <title>Comparative genomics of xylose-fermenting fungi for enhanced biofuel production.</title>
        <authorList>
            <person name="Wohlbach D.J."/>
            <person name="Kuo A."/>
            <person name="Sato T.K."/>
            <person name="Potts K.M."/>
            <person name="Salamov A.A."/>
            <person name="LaButti K.M."/>
            <person name="Sun H."/>
            <person name="Clum A."/>
            <person name="Pangilinan J.L."/>
            <person name="Lindquist E.A."/>
            <person name="Lucas S."/>
            <person name="Lapidus A."/>
            <person name="Jin M."/>
            <person name="Gunawan C."/>
            <person name="Balan V."/>
            <person name="Dale B.E."/>
            <person name="Jeffries T.W."/>
            <person name="Zinkel R."/>
            <person name="Barry K.W."/>
            <person name="Grigoriev I.V."/>
            <person name="Gasch A.P."/>
        </authorList>
    </citation>
    <scope>NUCLEOTIDE SEQUENCE [LARGE SCALE GENOMIC DNA]</scope>
    <source>
        <strain evidence="2">ATCC 10573 / BCRC 21748 / CBS 615 / JCM 9827 / NBRC 10315 / NRRL Y-1498 / VKM Y-70</strain>
    </source>
</reference>
<name>G3BFA7_CANTC</name>
<sequence>MVYYQKYYLFNEFNDSSEDFTDLEKNMENDPYSIALTSLFLASKNEDCIKKLRDIQAVANKLRDLNDDANYLELQRKILLLIEFKLLQVLKFNFNNNSLIVPSLDNLVVHFAKIKKLSYEKTFFSWLVCFDLMSTPVNLMLPPHCIALGVVIVATNLDTSELSITEEHIDVPVNKQSTSMNNANTKPNIKTTDFNCPELLVNESIIYILDYYVHQYGFSVLKEYLPAINKKLGKEQIFQFMNLKSKFNKLKLINEISCSKNLLPKDNYLRIWDYTTGMKGTARFMLGNKRRRFTKELDSSPSS</sequence>
<gene>
    <name evidence="1" type="ORF">CANTEDRAFT_116031</name>
</gene>
<evidence type="ECO:0000313" key="1">
    <source>
        <dbReference type="EMBL" id="EGV60011.1"/>
    </source>
</evidence>
<keyword evidence="2" id="KW-1185">Reference proteome</keyword>
<dbReference type="SUPFAM" id="SSF47954">
    <property type="entry name" value="Cyclin-like"/>
    <property type="match status" value="2"/>
</dbReference>
<dbReference type="InterPro" id="IPR043198">
    <property type="entry name" value="Cyclin/Ssn8"/>
</dbReference>
<dbReference type="GO" id="GO:0016538">
    <property type="term" value="F:cyclin-dependent protein serine/threonine kinase regulator activity"/>
    <property type="evidence" value="ECO:0007669"/>
    <property type="project" value="InterPro"/>
</dbReference>
<accession>G3BFA7</accession>
<dbReference type="STRING" id="590646.G3BFA7"/>
<proteinExistence type="predicted"/>
<evidence type="ECO:0000313" key="2">
    <source>
        <dbReference type="Proteomes" id="UP000000707"/>
    </source>
</evidence>
<dbReference type="GO" id="GO:0006357">
    <property type="term" value="P:regulation of transcription by RNA polymerase II"/>
    <property type="evidence" value="ECO:0007669"/>
    <property type="project" value="InterPro"/>
</dbReference>
<dbReference type="EMBL" id="GL996528">
    <property type="protein sequence ID" value="EGV60011.1"/>
    <property type="molecule type" value="Genomic_DNA"/>
</dbReference>
<organism evidence="2">
    <name type="scientific">Candida tenuis (strain ATCC 10573 / BCRC 21748 / CBS 615 / JCM 9827 / NBRC 10315 / NRRL Y-1498 / VKM Y-70)</name>
    <name type="common">Yeast</name>
    <name type="synonym">Yamadazyma tenuis</name>
    <dbReference type="NCBI Taxonomy" id="590646"/>
    <lineage>
        <taxon>Eukaryota</taxon>
        <taxon>Fungi</taxon>
        <taxon>Dikarya</taxon>
        <taxon>Ascomycota</taxon>
        <taxon>Saccharomycotina</taxon>
        <taxon>Pichiomycetes</taxon>
        <taxon>Debaryomycetaceae</taxon>
        <taxon>Yamadazyma</taxon>
    </lineage>
</organism>
<dbReference type="HOGENOM" id="CLU_044487_0_0_1"/>
<dbReference type="eggNOG" id="KOG0834">
    <property type="taxonomic scope" value="Eukaryota"/>
</dbReference>
<dbReference type="KEGG" id="cten:18248135"/>
<dbReference type="Proteomes" id="UP000000707">
    <property type="component" value="Unassembled WGS sequence"/>
</dbReference>
<dbReference type="InterPro" id="IPR036915">
    <property type="entry name" value="Cyclin-like_sf"/>
</dbReference>
<dbReference type="OrthoDB" id="4951845at2759"/>
<dbReference type="GeneID" id="18248135"/>
<protein>
    <submittedName>
        <fullName evidence="1">Uncharacterized protein</fullName>
    </submittedName>
</protein>
<dbReference type="AlphaFoldDB" id="G3BFA7"/>
<dbReference type="Gene3D" id="1.10.472.10">
    <property type="entry name" value="Cyclin-like"/>
    <property type="match status" value="1"/>
</dbReference>
<dbReference type="PANTHER" id="PTHR10026">
    <property type="entry name" value="CYCLIN"/>
    <property type="match status" value="1"/>
</dbReference>